<name>A0A242NU82_9GAMM</name>
<dbReference type="AlphaFoldDB" id="A0A242NU82"/>
<dbReference type="OrthoDB" id="6160519at2"/>
<accession>A0A242NU82</accession>
<dbReference type="PROSITE" id="PS50983">
    <property type="entry name" value="FE_B12_PBP"/>
    <property type="match status" value="1"/>
</dbReference>
<dbReference type="PANTHER" id="PTHR30532:SF1">
    <property type="entry name" value="IRON(3+)-HYDROXAMATE-BINDING PROTEIN FHUD"/>
    <property type="match status" value="1"/>
</dbReference>
<keyword evidence="4" id="KW-0410">Iron transport</keyword>
<keyword evidence="4" id="KW-0408">Iron</keyword>
<comment type="caution">
    <text evidence="7">The sequence shown here is derived from an EMBL/GenBank/DDBJ whole genome shotgun (WGS) entry which is preliminary data.</text>
</comment>
<dbReference type="InterPro" id="IPR051313">
    <property type="entry name" value="Bact_iron-sidero_bind"/>
</dbReference>
<dbReference type="InterPro" id="IPR002491">
    <property type="entry name" value="ABC_transptr_periplasmic_BD"/>
</dbReference>
<proteinExistence type="inferred from homology"/>
<dbReference type="CDD" id="cd01146">
    <property type="entry name" value="FhuD"/>
    <property type="match status" value="1"/>
</dbReference>
<dbReference type="Gene3D" id="3.40.50.1980">
    <property type="entry name" value="Nitrogenase molybdenum iron protein domain"/>
    <property type="match status" value="2"/>
</dbReference>
<dbReference type="Pfam" id="PF01497">
    <property type="entry name" value="Peripla_BP_2"/>
    <property type="match status" value="1"/>
</dbReference>
<evidence type="ECO:0000256" key="1">
    <source>
        <dbReference type="ARBA" id="ARBA00004196"/>
    </source>
</evidence>
<dbReference type="SUPFAM" id="SSF53807">
    <property type="entry name" value="Helical backbone' metal receptor"/>
    <property type="match status" value="1"/>
</dbReference>
<evidence type="ECO:0000256" key="2">
    <source>
        <dbReference type="ARBA" id="ARBA00008814"/>
    </source>
</evidence>
<evidence type="ECO:0000313" key="8">
    <source>
        <dbReference type="Proteomes" id="UP000194968"/>
    </source>
</evidence>
<reference evidence="7 8" key="1">
    <citation type="submission" date="2017-03" db="EMBL/GenBank/DDBJ databases">
        <title>Comparative genomics of honeybee gut symbionts reveal geographically distinct and subgroup specific antibiotic resistance.</title>
        <authorList>
            <person name="Ludvigsen J."/>
            <person name="Porcellato D."/>
            <person name="Labee-Lund T.M."/>
            <person name="Amdam G.V."/>
            <person name="Rudi K."/>
        </authorList>
    </citation>
    <scope>NUCLEOTIDE SEQUENCE [LARGE SCALE GENOMIC DNA]</scope>
    <source>
        <strain evidence="7 8">A-4-12</strain>
    </source>
</reference>
<feature type="domain" description="Fe/B12 periplasmic-binding" evidence="6">
    <location>
        <begin position="37"/>
        <end position="298"/>
    </location>
</feature>
<gene>
    <name evidence="7" type="ORF">B6D06_06565</name>
</gene>
<dbReference type="PANTHER" id="PTHR30532">
    <property type="entry name" value="IRON III DICITRATE-BINDING PERIPLASMIC PROTEIN"/>
    <property type="match status" value="1"/>
</dbReference>
<keyword evidence="4" id="KW-0406">Ion transport</keyword>
<dbReference type="EMBL" id="NASK01000095">
    <property type="protein sequence ID" value="OTQ49462.1"/>
    <property type="molecule type" value="Genomic_DNA"/>
</dbReference>
<sequence>MKFKMTLISFVIVSSILWIIHLPDSNQDYAQFDNPTRIITTDWTIAETLLALQAPLVGVGDTKEYATWVGEPVLNDNIVDLGLRSQPNLEVIANLKPTLLINSTWTQNLIPKNIIPIKLAAIDFYTNEGTSWSHIVQTTEKLAQLVNRTNQAQILISQTEKQFTDNIQRLKTIPKQCYAVVQFIDSHQLRIYGANSLYGVVLTKLNLDNAWQHSTNAWGFSQISLIDLTTLPKNTSLIIVKPYPANVIQQLEKNSLWQKLPFSRQGNYYILPSVWGFGALPSMQRFSSSLTNALTKQTVNTW</sequence>
<comment type="subcellular location">
    <subcellularLocation>
        <location evidence="1">Cell envelope</location>
    </subcellularLocation>
</comment>
<evidence type="ECO:0000256" key="5">
    <source>
        <dbReference type="ARBA" id="ARBA00022729"/>
    </source>
</evidence>
<dbReference type="RefSeq" id="WP_086320573.1">
    <property type="nucleotide sequence ID" value="NZ_NASK01000095.1"/>
</dbReference>
<evidence type="ECO:0000256" key="3">
    <source>
        <dbReference type="ARBA" id="ARBA00022448"/>
    </source>
</evidence>
<dbReference type="Proteomes" id="UP000194968">
    <property type="component" value="Unassembled WGS sequence"/>
</dbReference>
<organism evidence="7 8">
    <name type="scientific">Gilliamella apis</name>
    <dbReference type="NCBI Taxonomy" id="1970738"/>
    <lineage>
        <taxon>Bacteria</taxon>
        <taxon>Pseudomonadati</taxon>
        <taxon>Pseudomonadota</taxon>
        <taxon>Gammaproteobacteria</taxon>
        <taxon>Orbales</taxon>
        <taxon>Orbaceae</taxon>
        <taxon>Gilliamella</taxon>
    </lineage>
</organism>
<dbReference type="GO" id="GO:0030288">
    <property type="term" value="C:outer membrane-bounded periplasmic space"/>
    <property type="evidence" value="ECO:0007669"/>
    <property type="project" value="TreeGrafter"/>
</dbReference>
<keyword evidence="3" id="KW-0813">Transport</keyword>
<comment type="similarity">
    <text evidence="2">Belongs to the bacterial solute-binding protein 8 family.</text>
</comment>
<protein>
    <recommendedName>
        <fullName evidence="6">Fe/B12 periplasmic-binding domain-containing protein</fullName>
    </recommendedName>
</protein>
<keyword evidence="5" id="KW-0732">Signal</keyword>
<evidence type="ECO:0000259" key="6">
    <source>
        <dbReference type="PROSITE" id="PS50983"/>
    </source>
</evidence>
<evidence type="ECO:0000256" key="4">
    <source>
        <dbReference type="ARBA" id="ARBA00022496"/>
    </source>
</evidence>
<dbReference type="PRINTS" id="PR01715">
    <property type="entry name" value="FERRIBNDNGPP"/>
</dbReference>
<evidence type="ECO:0000313" key="7">
    <source>
        <dbReference type="EMBL" id="OTQ49462.1"/>
    </source>
</evidence>
<dbReference type="GO" id="GO:1901678">
    <property type="term" value="P:iron coordination entity transport"/>
    <property type="evidence" value="ECO:0007669"/>
    <property type="project" value="UniProtKB-ARBA"/>
</dbReference>